<dbReference type="FunFam" id="3.40.50.720:FF:000001">
    <property type="entry name" value="Glyceraldehyde-3-phosphate dehydrogenase"/>
    <property type="match status" value="1"/>
</dbReference>
<feature type="binding site" evidence="5">
    <location>
        <position position="35"/>
    </location>
    <ligand>
        <name>NAD(+)</name>
        <dbReference type="ChEBI" id="CHEBI:57540"/>
    </ligand>
</feature>
<feature type="domain" description="Glyceraldehyde 3-phosphate dehydrogenase NAD(P) binding" evidence="9">
    <location>
        <begin position="4"/>
        <end position="152"/>
    </location>
</feature>
<dbReference type="EC" id="1.2.1.-" evidence="8"/>
<dbReference type="Gene3D" id="3.40.50.720">
    <property type="entry name" value="NAD(P)-binding Rossmann-like Domain"/>
    <property type="match status" value="1"/>
</dbReference>
<dbReference type="Proteomes" id="UP000179164">
    <property type="component" value="Unassembled WGS sequence"/>
</dbReference>
<feature type="binding site" evidence="5">
    <location>
        <begin position="13"/>
        <end position="14"/>
    </location>
    <ligand>
        <name>NAD(+)</name>
        <dbReference type="ChEBI" id="CHEBI:57540"/>
    </ligand>
</feature>
<evidence type="ECO:0000256" key="2">
    <source>
        <dbReference type="ARBA" id="ARBA00023002"/>
    </source>
</evidence>
<dbReference type="SUPFAM" id="SSF51735">
    <property type="entry name" value="NAD(P)-binding Rossmann-fold domains"/>
    <property type="match status" value="1"/>
</dbReference>
<keyword evidence="5" id="KW-0547">Nucleotide-binding</keyword>
<evidence type="ECO:0000256" key="7">
    <source>
        <dbReference type="RuleBase" id="RU000397"/>
    </source>
</evidence>
<name>A0A1G2B5G2_9BACT</name>
<feature type="binding site" evidence="4">
    <location>
        <position position="233"/>
    </location>
    <ligand>
        <name>D-glyceraldehyde 3-phosphate</name>
        <dbReference type="ChEBI" id="CHEBI:59776"/>
    </ligand>
</feature>
<evidence type="ECO:0000313" key="10">
    <source>
        <dbReference type="EMBL" id="OGY84411.1"/>
    </source>
</evidence>
<feature type="site" description="Activates thiol group during catalysis" evidence="6">
    <location>
        <position position="179"/>
    </location>
</feature>
<dbReference type="CDD" id="cd18126">
    <property type="entry name" value="GAPDH_I_C"/>
    <property type="match status" value="1"/>
</dbReference>
<gene>
    <name evidence="10" type="ORF">A2898_00400</name>
</gene>
<dbReference type="GO" id="GO:0016620">
    <property type="term" value="F:oxidoreductase activity, acting on the aldehyde or oxo group of donors, NAD or NADP as acceptor"/>
    <property type="evidence" value="ECO:0007669"/>
    <property type="project" value="InterPro"/>
</dbReference>
<dbReference type="CDD" id="cd05214">
    <property type="entry name" value="GAPDH_I_N"/>
    <property type="match status" value="1"/>
</dbReference>
<feature type="active site" description="Nucleophile" evidence="3">
    <location>
        <position position="152"/>
    </location>
</feature>
<evidence type="ECO:0000256" key="4">
    <source>
        <dbReference type="PIRSR" id="PIRSR000149-2"/>
    </source>
</evidence>
<dbReference type="InterPro" id="IPR036291">
    <property type="entry name" value="NAD(P)-bd_dom_sf"/>
</dbReference>
<sequence>MKKIRLAINGFGRIGRAAFKIALKKNDLEVVALNDLTDTKTLAHLFKYDSVYGKYDKDVSHSDSEIIVGGTKYPVYAEKDPENLPWKKLQVDVVIESTGHFVKDGKAAAHIRAGAKRVIISAPAKGGNVDTIVLGVNEDKLKGQELISNASCTTNCIAPVVKVLLKEFGIEKVMMTTIHSYTADQNLIDAPHKDLRRARAAAYNIVPTSTGAAIATAETIPELKGLFDGLALRVPTICGSLSDFVFILKKKVTKEEVNTAIKKAAASPAYKGILEATEEPIVSSDIIGNSHSSIVDLSLTNVVDGNMVKVVAWYDNEMGYSHRLVEMVEAVGKGL</sequence>
<dbReference type="PROSITE" id="PS00071">
    <property type="entry name" value="GAPDH"/>
    <property type="match status" value="1"/>
</dbReference>
<dbReference type="AlphaFoldDB" id="A0A1G2B5G2"/>
<protein>
    <recommendedName>
        <fullName evidence="8">Glyceraldehyde-3-phosphate dehydrogenase</fullName>
        <ecNumber evidence="8">1.2.1.-</ecNumber>
    </recommendedName>
</protein>
<evidence type="ECO:0000256" key="1">
    <source>
        <dbReference type="ARBA" id="ARBA00007406"/>
    </source>
</evidence>
<dbReference type="GO" id="GO:0051287">
    <property type="term" value="F:NAD binding"/>
    <property type="evidence" value="ECO:0007669"/>
    <property type="project" value="InterPro"/>
</dbReference>
<dbReference type="InterPro" id="IPR020831">
    <property type="entry name" value="GlycerAld/Erythrose_P_DH"/>
</dbReference>
<dbReference type="PANTHER" id="PTHR43148">
    <property type="entry name" value="GLYCERALDEHYDE-3-PHOSPHATE DEHYDROGENASE 2"/>
    <property type="match status" value="1"/>
</dbReference>
<keyword evidence="5" id="KW-0520">NAD</keyword>
<feature type="binding site" evidence="4">
    <location>
        <begin position="210"/>
        <end position="211"/>
    </location>
    <ligand>
        <name>D-glyceraldehyde 3-phosphate</name>
        <dbReference type="ChEBI" id="CHEBI:59776"/>
    </ligand>
</feature>
<dbReference type="InterPro" id="IPR020830">
    <property type="entry name" value="GlycerAld_3-P_DH_AS"/>
</dbReference>
<organism evidence="10 11">
    <name type="scientific">Candidatus Kerfeldbacteria bacterium RIFCSPLOWO2_01_FULL_48_11</name>
    <dbReference type="NCBI Taxonomy" id="1798543"/>
    <lineage>
        <taxon>Bacteria</taxon>
        <taxon>Candidatus Kerfeldiibacteriota</taxon>
    </lineage>
</organism>
<evidence type="ECO:0000256" key="3">
    <source>
        <dbReference type="PIRSR" id="PIRSR000149-1"/>
    </source>
</evidence>
<feature type="binding site" evidence="4">
    <location>
        <begin position="151"/>
        <end position="153"/>
    </location>
    <ligand>
        <name>D-glyceraldehyde 3-phosphate</name>
        <dbReference type="ChEBI" id="CHEBI:59776"/>
    </ligand>
</feature>
<feature type="binding site" evidence="5">
    <location>
        <position position="316"/>
    </location>
    <ligand>
        <name>NAD(+)</name>
        <dbReference type="ChEBI" id="CHEBI:57540"/>
    </ligand>
</feature>
<feature type="binding site" evidence="4">
    <location>
        <position position="182"/>
    </location>
    <ligand>
        <name>D-glyceraldehyde 3-phosphate</name>
        <dbReference type="ChEBI" id="CHEBI:59776"/>
    </ligand>
</feature>
<feature type="binding site" evidence="5">
    <location>
        <position position="121"/>
    </location>
    <ligand>
        <name>NAD(+)</name>
        <dbReference type="ChEBI" id="CHEBI:57540"/>
    </ligand>
</feature>
<dbReference type="InterPro" id="IPR020829">
    <property type="entry name" value="GlycerAld_3-P_DH_cat"/>
</dbReference>
<keyword evidence="2 8" id="KW-0560">Oxidoreductase</keyword>
<dbReference type="Pfam" id="PF02800">
    <property type="entry name" value="Gp_dh_C"/>
    <property type="match status" value="1"/>
</dbReference>
<comment type="similarity">
    <text evidence="1 7">Belongs to the glyceraldehyde-3-phosphate dehydrogenase family.</text>
</comment>
<reference evidence="10 11" key="1">
    <citation type="journal article" date="2016" name="Nat. Commun.">
        <title>Thousands of microbial genomes shed light on interconnected biogeochemical processes in an aquifer system.</title>
        <authorList>
            <person name="Anantharaman K."/>
            <person name="Brown C.T."/>
            <person name="Hug L.A."/>
            <person name="Sharon I."/>
            <person name="Castelle C.J."/>
            <person name="Probst A.J."/>
            <person name="Thomas B.C."/>
            <person name="Singh A."/>
            <person name="Wilkins M.J."/>
            <person name="Karaoz U."/>
            <person name="Brodie E.L."/>
            <person name="Williams K.H."/>
            <person name="Hubbard S.S."/>
            <person name="Banfield J.F."/>
        </authorList>
    </citation>
    <scope>NUCLEOTIDE SEQUENCE [LARGE SCALE GENOMIC DNA]</scope>
</reference>
<evidence type="ECO:0000256" key="5">
    <source>
        <dbReference type="PIRSR" id="PIRSR000149-3"/>
    </source>
</evidence>
<evidence type="ECO:0000256" key="8">
    <source>
        <dbReference type="RuleBase" id="RU361160"/>
    </source>
</evidence>
<evidence type="ECO:0000313" key="11">
    <source>
        <dbReference type="Proteomes" id="UP000179164"/>
    </source>
</evidence>
<dbReference type="InterPro" id="IPR020828">
    <property type="entry name" value="GlycerAld_3-P_DH_NAD(P)-bd"/>
</dbReference>
<dbReference type="PRINTS" id="PR00078">
    <property type="entry name" value="G3PDHDRGNASE"/>
</dbReference>
<dbReference type="Gene3D" id="3.30.360.10">
    <property type="entry name" value="Dihydrodipicolinate Reductase, domain 2"/>
    <property type="match status" value="1"/>
</dbReference>
<dbReference type="GO" id="GO:0050661">
    <property type="term" value="F:NADP binding"/>
    <property type="evidence" value="ECO:0007669"/>
    <property type="project" value="InterPro"/>
</dbReference>
<dbReference type="EMBL" id="MHKE01000008">
    <property type="protein sequence ID" value="OGY84411.1"/>
    <property type="molecule type" value="Genomic_DNA"/>
</dbReference>
<accession>A0A1G2B5G2</accession>
<dbReference type="SUPFAM" id="SSF55347">
    <property type="entry name" value="Glyceraldehyde-3-phosphate dehydrogenase-like, C-terminal domain"/>
    <property type="match status" value="1"/>
</dbReference>
<dbReference type="SMART" id="SM00846">
    <property type="entry name" value="Gp_dh_N"/>
    <property type="match status" value="1"/>
</dbReference>
<proteinExistence type="inferred from homology"/>
<dbReference type="Pfam" id="PF00044">
    <property type="entry name" value="Gp_dh_N"/>
    <property type="match status" value="1"/>
</dbReference>
<dbReference type="FunFam" id="3.30.360.10:FF:000002">
    <property type="entry name" value="Glyceraldehyde-3-phosphate dehydrogenase"/>
    <property type="match status" value="1"/>
</dbReference>
<comment type="caution">
    <text evidence="10">The sequence shown here is derived from an EMBL/GenBank/DDBJ whole genome shotgun (WGS) entry which is preliminary data.</text>
</comment>
<dbReference type="GO" id="GO:0006006">
    <property type="term" value="P:glucose metabolic process"/>
    <property type="evidence" value="ECO:0007669"/>
    <property type="project" value="InterPro"/>
</dbReference>
<evidence type="ECO:0000256" key="6">
    <source>
        <dbReference type="PIRSR" id="PIRSR000149-4"/>
    </source>
</evidence>
<dbReference type="STRING" id="1798543.A2898_00400"/>
<dbReference type="PIRSF" id="PIRSF000149">
    <property type="entry name" value="GAP_DH"/>
    <property type="match status" value="1"/>
</dbReference>
<evidence type="ECO:0000259" key="9">
    <source>
        <dbReference type="SMART" id="SM00846"/>
    </source>
</evidence>
<dbReference type="NCBIfam" id="TIGR01534">
    <property type="entry name" value="GAPDH-I"/>
    <property type="match status" value="1"/>
</dbReference>
<dbReference type="InterPro" id="IPR006424">
    <property type="entry name" value="Glyceraldehyde-3-P_DH_1"/>
</dbReference>